<feature type="transmembrane region" description="Helical" evidence="1">
    <location>
        <begin position="92"/>
        <end position="111"/>
    </location>
</feature>
<gene>
    <name evidence="2" type="ORF">FC18_GL000561</name>
</gene>
<name>A0A0R1ZRP0_9LACO</name>
<evidence type="ECO:0000256" key="1">
    <source>
        <dbReference type="SAM" id="Phobius"/>
    </source>
</evidence>
<dbReference type="InterPro" id="IPR010178">
    <property type="entry name" value="Lit"/>
</dbReference>
<evidence type="ECO:0000313" key="3">
    <source>
        <dbReference type="Proteomes" id="UP000051679"/>
    </source>
</evidence>
<dbReference type="RefSeq" id="WP_225353598.1">
    <property type="nucleotide sequence ID" value="NZ_AYYO01000056.1"/>
</dbReference>
<dbReference type="PATRIC" id="fig|1291052.5.peg.572"/>
<dbReference type="EMBL" id="AYYO01000056">
    <property type="protein sequence ID" value="KRM54342.1"/>
    <property type="molecule type" value="Genomic_DNA"/>
</dbReference>
<dbReference type="AlphaFoldDB" id="A0A0R1ZRP0"/>
<feature type="transmembrane region" description="Helical" evidence="1">
    <location>
        <begin position="131"/>
        <end position="152"/>
    </location>
</feature>
<proteinExistence type="predicted"/>
<feature type="transmembrane region" description="Helical" evidence="1">
    <location>
        <begin position="12"/>
        <end position="35"/>
    </location>
</feature>
<dbReference type="NCBIfam" id="TIGR01906">
    <property type="entry name" value="integ_TIGR01906"/>
    <property type="match status" value="1"/>
</dbReference>
<dbReference type="STRING" id="1291052.FC18_GL000561"/>
<comment type="caution">
    <text evidence="2">The sequence shown here is derived from an EMBL/GenBank/DDBJ whole genome shotgun (WGS) entry which is preliminary data.</text>
</comment>
<protein>
    <recommendedName>
        <fullName evidence="4">Integral membrane protein</fullName>
    </recommendedName>
</protein>
<keyword evidence="1" id="KW-1133">Transmembrane helix</keyword>
<accession>A0A0R1ZRP0</accession>
<organism evidence="2 3">
    <name type="scientific">Lacticaseibacillus sharpeae JCM 1186 = DSM 20505</name>
    <dbReference type="NCBI Taxonomy" id="1291052"/>
    <lineage>
        <taxon>Bacteria</taxon>
        <taxon>Bacillati</taxon>
        <taxon>Bacillota</taxon>
        <taxon>Bacilli</taxon>
        <taxon>Lactobacillales</taxon>
        <taxon>Lactobacillaceae</taxon>
        <taxon>Lacticaseibacillus</taxon>
    </lineage>
</organism>
<keyword evidence="1" id="KW-0472">Membrane</keyword>
<dbReference type="Proteomes" id="UP000051679">
    <property type="component" value="Unassembled WGS sequence"/>
</dbReference>
<reference evidence="2 3" key="1">
    <citation type="journal article" date="2015" name="Genome Announc.">
        <title>Expanding the biotechnology potential of lactobacilli through comparative genomics of 213 strains and associated genera.</title>
        <authorList>
            <person name="Sun Z."/>
            <person name="Harris H.M."/>
            <person name="McCann A."/>
            <person name="Guo C."/>
            <person name="Argimon S."/>
            <person name="Zhang W."/>
            <person name="Yang X."/>
            <person name="Jeffery I.B."/>
            <person name="Cooney J.C."/>
            <person name="Kagawa T.F."/>
            <person name="Liu W."/>
            <person name="Song Y."/>
            <person name="Salvetti E."/>
            <person name="Wrobel A."/>
            <person name="Rasinkangas P."/>
            <person name="Parkhill J."/>
            <person name="Rea M.C."/>
            <person name="O'Sullivan O."/>
            <person name="Ritari J."/>
            <person name="Douillard F.P."/>
            <person name="Paul Ross R."/>
            <person name="Yang R."/>
            <person name="Briner A.E."/>
            <person name="Felis G.E."/>
            <person name="de Vos W.M."/>
            <person name="Barrangou R."/>
            <person name="Klaenhammer T.R."/>
            <person name="Caufield P.W."/>
            <person name="Cui Y."/>
            <person name="Zhang H."/>
            <person name="O'Toole P.W."/>
        </authorList>
    </citation>
    <scope>NUCLEOTIDE SEQUENCE [LARGE SCALE GENOMIC DNA]</scope>
    <source>
        <strain evidence="2 3">DSM 20505</strain>
    </source>
</reference>
<evidence type="ECO:0008006" key="4">
    <source>
        <dbReference type="Google" id="ProtNLM"/>
    </source>
</evidence>
<evidence type="ECO:0000313" key="2">
    <source>
        <dbReference type="EMBL" id="KRM54342.1"/>
    </source>
</evidence>
<dbReference type="Pfam" id="PF07314">
    <property type="entry name" value="Lit"/>
    <property type="match status" value="1"/>
</dbReference>
<keyword evidence="1" id="KW-0812">Transmembrane</keyword>
<keyword evidence="3" id="KW-1185">Reference proteome</keyword>
<feature type="transmembrane region" description="Helical" evidence="1">
    <location>
        <begin position="179"/>
        <end position="200"/>
    </location>
</feature>
<sequence length="209" mass="23924">MMRRAGHVLAFWLFLISASIFLVTLLSLIFFPIAVQVEHLTKIAGMGAGKLYHNYLQLMLYLYNPFSGDVVHLNNFIVSTSGARHFADVRNLFVFDIAVMLVTAWPTLRYLRQLTVRRERYELVGQARGGVLFSVAMVAIMAMNFDAFFIGFHKLLFRNNDWLFDPRTDPIINVLPENFFAVCFVLGFAIFLSVLGWLIYTGKKDAKLN</sequence>